<reference evidence="1 2" key="1">
    <citation type="submission" date="2005-09" db="EMBL/GenBank/DDBJ databases">
        <authorList>
            <person name="Mural R.J."/>
            <person name="Li P.W."/>
            <person name="Adams M.D."/>
            <person name="Amanatides P.G."/>
            <person name="Baden-Tillson H."/>
            <person name="Barnstead M."/>
            <person name="Chin S.H."/>
            <person name="Dew I."/>
            <person name="Evans C.A."/>
            <person name="Ferriera S."/>
            <person name="Flanigan M."/>
            <person name="Fosler C."/>
            <person name="Glodek A."/>
            <person name="Gu Z."/>
            <person name="Holt R.A."/>
            <person name="Jennings D."/>
            <person name="Kraft C.L."/>
            <person name="Lu F."/>
            <person name="Nguyen T."/>
            <person name="Nusskern D.R."/>
            <person name="Pfannkoch C.M."/>
            <person name="Sitter C."/>
            <person name="Sutton G.G."/>
            <person name="Venter J.C."/>
            <person name="Wang Z."/>
            <person name="Woodage T."/>
            <person name="Zheng X.H."/>
            <person name="Zhong F."/>
        </authorList>
    </citation>
    <scope>NUCLEOTIDE SEQUENCE [LARGE SCALE GENOMIC DNA]</scope>
    <source>
        <strain>BN</strain>
        <strain evidence="2">Sprague-Dawley</strain>
    </source>
</reference>
<dbReference type="EMBL" id="CH473964">
    <property type="protein sequence ID" value="EDM01647.1"/>
    <property type="molecule type" value="Genomic_DNA"/>
</dbReference>
<evidence type="ECO:0000313" key="1">
    <source>
        <dbReference type="EMBL" id="EDM01647.1"/>
    </source>
</evidence>
<evidence type="ECO:0000313" key="2">
    <source>
        <dbReference type="Proteomes" id="UP000234681"/>
    </source>
</evidence>
<organism evidence="1 2">
    <name type="scientific">Rattus norvegicus</name>
    <name type="common">Rat</name>
    <dbReference type="NCBI Taxonomy" id="10116"/>
    <lineage>
        <taxon>Eukaryota</taxon>
        <taxon>Metazoa</taxon>
        <taxon>Chordata</taxon>
        <taxon>Craniata</taxon>
        <taxon>Vertebrata</taxon>
        <taxon>Euteleostomi</taxon>
        <taxon>Mammalia</taxon>
        <taxon>Eutheria</taxon>
        <taxon>Euarchontoglires</taxon>
        <taxon>Glires</taxon>
        <taxon>Rodentia</taxon>
        <taxon>Myomorpha</taxon>
        <taxon>Muroidea</taxon>
        <taxon>Muridae</taxon>
        <taxon>Murinae</taxon>
        <taxon>Rattus</taxon>
    </lineage>
</organism>
<gene>
    <name evidence="1" type="ORF">rCG_29870</name>
</gene>
<name>A6IME2_RAT</name>
<accession>A6IME2</accession>
<dbReference type="Proteomes" id="UP000234681">
    <property type="component" value="Chromosome 4"/>
</dbReference>
<protein>
    <submittedName>
        <fullName evidence="1">RCG29870</fullName>
    </submittedName>
</protein>
<proteinExistence type="predicted"/>
<dbReference type="AlphaFoldDB" id="A6IME2"/>
<sequence>MDLALASFHKYSQRKQQQEAVEGFLVGLVLLRTLFKPGISLWVTKTEVYISVTTYSLCWNGSQVPTLHSGKYKGVGIGSIKAENHRDKQPTWCLCVG</sequence>